<dbReference type="EMBL" id="CAJVQC010001013">
    <property type="protein sequence ID" value="CAG8485668.1"/>
    <property type="molecule type" value="Genomic_DNA"/>
</dbReference>
<sequence>ILQTSNENHTIQHNDSSSALESKDSYFQQIQDSTNNIEFLHKDTHHLIEDIESTYKKIHDDILNLQKEIEYLESFYLKQEFREDCIVNSSVHCIDGVHADASYQDLCQFSN</sequence>
<dbReference type="Proteomes" id="UP000789920">
    <property type="component" value="Unassembled WGS sequence"/>
</dbReference>
<proteinExistence type="predicted"/>
<evidence type="ECO:0000313" key="1">
    <source>
        <dbReference type="EMBL" id="CAG8485668.1"/>
    </source>
</evidence>
<keyword evidence="2" id="KW-1185">Reference proteome</keyword>
<name>A0ACA9KR13_9GLOM</name>
<comment type="caution">
    <text evidence="1">The sequence shown here is derived from an EMBL/GenBank/DDBJ whole genome shotgun (WGS) entry which is preliminary data.</text>
</comment>
<reference evidence="1" key="1">
    <citation type="submission" date="2021-06" db="EMBL/GenBank/DDBJ databases">
        <authorList>
            <person name="Kallberg Y."/>
            <person name="Tangrot J."/>
            <person name="Rosling A."/>
        </authorList>
    </citation>
    <scope>NUCLEOTIDE SEQUENCE</scope>
    <source>
        <strain evidence="1">MA461A</strain>
    </source>
</reference>
<protein>
    <submittedName>
        <fullName evidence="1">27965_t:CDS:1</fullName>
    </submittedName>
</protein>
<accession>A0ACA9KR13</accession>
<organism evidence="1 2">
    <name type="scientific">Racocetra persica</name>
    <dbReference type="NCBI Taxonomy" id="160502"/>
    <lineage>
        <taxon>Eukaryota</taxon>
        <taxon>Fungi</taxon>
        <taxon>Fungi incertae sedis</taxon>
        <taxon>Mucoromycota</taxon>
        <taxon>Glomeromycotina</taxon>
        <taxon>Glomeromycetes</taxon>
        <taxon>Diversisporales</taxon>
        <taxon>Gigasporaceae</taxon>
        <taxon>Racocetra</taxon>
    </lineage>
</organism>
<evidence type="ECO:0000313" key="2">
    <source>
        <dbReference type="Proteomes" id="UP000789920"/>
    </source>
</evidence>
<gene>
    <name evidence="1" type="ORF">RPERSI_LOCUS1172</name>
</gene>
<feature type="non-terminal residue" evidence="1">
    <location>
        <position position="1"/>
    </location>
</feature>